<feature type="compositionally biased region" description="Basic residues" evidence="1">
    <location>
        <begin position="1"/>
        <end position="16"/>
    </location>
</feature>
<protein>
    <submittedName>
        <fullName evidence="2">Uncharacterized protein</fullName>
    </submittedName>
</protein>
<reference evidence="2" key="1">
    <citation type="submission" date="2023-08" db="EMBL/GenBank/DDBJ databases">
        <title>Draft sequence of the Babesia gibsoni genome.</title>
        <authorList>
            <person name="Yamagishi J.Y."/>
            <person name="Xuan X.X."/>
        </authorList>
    </citation>
    <scope>NUCLEOTIDE SEQUENCE</scope>
    <source>
        <strain evidence="2">Azabu</strain>
    </source>
</reference>
<comment type="caution">
    <text evidence="2">The sequence shown here is derived from an EMBL/GenBank/DDBJ whole genome shotgun (WGS) entry which is preliminary data.</text>
</comment>
<evidence type="ECO:0000256" key="1">
    <source>
        <dbReference type="SAM" id="MobiDB-lite"/>
    </source>
</evidence>
<dbReference type="Proteomes" id="UP001230268">
    <property type="component" value="Unassembled WGS sequence"/>
</dbReference>
<feature type="region of interest" description="Disordered" evidence="1">
    <location>
        <begin position="1"/>
        <end position="31"/>
    </location>
</feature>
<evidence type="ECO:0000313" key="3">
    <source>
        <dbReference type="Proteomes" id="UP001230268"/>
    </source>
</evidence>
<name>A0AAD8LLG7_BABGI</name>
<gene>
    <name evidence="2" type="ORF">BgAZ_305220</name>
</gene>
<dbReference type="AlphaFoldDB" id="A0AAD8LLG7"/>
<dbReference type="EMBL" id="JAVEPI010000003">
    <property type="protein sequence ID" value="KAK1443004.1"/>
    <property type="molecule type" value="Genomic_DNA"/>
</dbReference>
<accession>A0AAD8LLG7</accession>
<organism evidence="2 3">
    <name type="scientific">Babesia gibsoni</name>
    <dbReference type="NCBI Taxonomy" id="33632"/>
    <lineage>
        <taxon>Eukaryota</taxon>
        <taxon>Sar</taxon>
        <taxon>Alveolata</taxon>
        <taxon>Apicomplexa</taxon>
        <taxon>Aconoidasida</taxon>
        <taxon>Piroplasmida</taxon>
        <taxon>Babesiidae</taxon>
        <taxon>Babesia</taxon>
    </lineage>
</organism>
<keyword evidence="3" id="KW-1185">Reference proteome</keyword>
<evidence type="ECO:0000313" key="2">
    <source>
        <dbReference type="EMBL" id="KAK1443004.1"/>
    </source>
</evidence>
<proteinExistence type="predicted"/>
<sequence>MGKKHKADNKQKRQTSVKKPEGKKSASSSSLNGLRKSDFILKWISFELALLKRLVYRNKNQHRSSDFMKHICKSCRCLTRFTGYFKKTKSTTELTKLHKNDEFNALYYKSLKSVLDTSISLSRLHSHHFHVPLVTVLICVYGRLLFLLKRVPVFFGITS</sequence>